<evidence type="ECO:0000313" key="1">
    <source>
        <dbReference type="EMBL" id="GAA1918761.1"/>
    </source>
</evidence>
<accession>A0ABN2PD53</accession>
<organism evidence="1 2">
    <name type="scientific">Arthrobacter gandavensis</name>
    <dbReference type="NCBI Taxonomy" id="169960"/>
    <lineage>
        <taxon>Bacteria</taxon>
        <taxon>Bacillati</taxon>
        <taxon>Actinomycetota</taxon>
        <taxon>Actinomycetes</taxon>
        <taxon>Micrococcales</taxon>
        <taxon>Micrococcaceae</taxon>
        <taxon>Arthrobacter</taxon>
    </lineage>
</organism>
<sequence>MGAARRLATELVVIIASAIQEIHWVLVGRVRAAAVDPEPSIGMSAVLMVTHLVSRAQS</sequence>
<proteinExistence type="predicted"/>
<protein>
    <submittedName>
        <fullName evidence="1">Uncharacterized protein</fullName>
    </submittedName>
</protein>
<keyword evidence="2" id="KW-1185">Reference proteome</keyword>
<comment type="caution">
    <text evidence="1">The sequence shown here is derived from an EMBL/GenBank/DDBJ whole genome shotgun (WGS) entry which is preliminary data.</text>
</comment>
<name>A0ABN2PD53_9MICC</name>
<gene>
    <name evidence="1" type="ORF">GCM10009688_24780</name>
</gene>
<dbReference type="EMBL" id="BAAALV010000005">
    <property type="protein sequence ID" value="GAA1918761.1"/>
    <property type="molecule type" value="Genomic_DNA"/>
</dbReference>
<dbReference type="Proteomes" id="UP001500784">
    <property type="component" value="Unassembled WGS sequence"/>
</dbReference>
<reference evidence="1 2" key="1">
    <citation type="journal article" date="2019" name="Int. J. Syst. Evol. Microbiol.">
        <title>The Global Catalogue of Microorganisms (GCM) 10K type strain sequencing project: providing services to taxonomists for standard genome sequencing and annotation.</title>
        <authorList>
            <consortium name="The Broad Institute Genomics Platform"/>
            <consortium name="The Broad Institute Genome Sequencing Center for Infectious Disease"/>
            <person name="Wu L."/>
            <person name="Ma J."/>
        </authorList>
    </citation>
    <scope>NUCLEOTIDE SEQUENCE [LARGE SCALE GENOMIC DNA]</scope>
    <source>
        <strain evidence="1 2">JCM 13316</strain>
    </source>
</reference>
<evidence type="ECO:0000313" key="2">
    <source>
        <dbReference type="Proteomes" id="UP001500784"/>
    </source>
</evidence>